<dbReference type="EMBL" id="CH474011">
    <property type="protein sequence ID" value="EDL88147.1"/>
    <property type="molecule type" value="Genomic_DNA"/>
</dbReference>
<protein>
    <submittedName>
        <fullName evidence="1">RCG52412</fullName>
    </submittedName>
</protein>
<proteinExistence type="predicted"/>
<reference evidence="1 2" key="1">
    <citation type="submission" date="2005-09" db="EMBL/GenBank/DDBJ databases">
        <authorList>
            <person name="Mural R.J."/>
            <person name="Li P.W."/>
            <person name="Adams M.D."/>
            <person name="Amanatides P.G."/>
            <person name="Baden-Tillson H."/>
            <person name="Barnstead M."/>
            <person name="Chin S.H."/>
            <person name="Dew I."/>
            <person name="Evans C.A."/>
            <person name="Ferriera S."/>
            <person name="Flanigan M."/>
            <person name="Fosler C."/>
            <person name="Glodek A."/>
            <person name="Gu Z."/>
            <person name="Holt R.A."/>
            <person name="Jennings D."/>
            <person name="Kraft C.L."/>
            <person name="Lu F."/>
            <person name="Nguyen T."/>
            <person name="Nusskern D.R."/>
            <person name="Pfannkoch C.M."/>
            <person name="Sitter C."/>
            <person name="Sutton G.G."/>
            <person name="Venter J.C."/>
            <person name="Wang Z."/>
            <person name="Woodage T."/>
            <person name="Zheng X.H."/>
            <person name="Zhong F."/>
        </authorList>
    </citation>
    <scope>NUCLEOTIDE SEQUENCE [LARGE SCALE GENOMIC DNA]</scope>
    <source>
        <strain>BN</strain>
        <strain evidence="2">Sprague-Dawley</strain>
    </source>
</reference>
<dbReference type="Proteomes" id="UP000234681">
    <property type="component" value="Chromosome 4"/>
</dbReference>
<accession>A6K0S1</accession>
<name>A6K0S1_RAT</name>
<evidence type="ECO:0000313" key="1">
    <source>
        <dbReference type="EMBL" id="EDL88147.1"/>
    </source>
</evidence>
<feature type="non-terminal residue" evidence="1">
    <location>
        <position position="89"/>
    </location>
</feature>
<gene>
    <name evidence="1" type="ORF">rCG_52412</name>
</gene>
<evidence type="ECO:0000313" key="2">
    <source>
        <dbReference type="Proteomes" id="UP000234681"/>
    </source>
</evidence>
<sequence length="89" mass="9788">MRGQFLGLWVLPLDLQGRGEKAVNHLEILPLQDRGQQLGEDSQVTIGEKKITVATCGHVTGHSDLKVELPIFGIRFRAANVSIITDFGH</sequence>
<dbReference type="AlphaFoldDB" id="A6K0S1"/>
<organism evidence="1 2">
    <name type="scientific">Rattus norvegicus</name>
    <name type="common">Rat</name>
    <dbReference type="NCBI Taxonomy" id="10116"/>
    <lineage>
        <taxon>Eukaryota</taxon>
        <taxon>Metazoa</taxon>
        <taxon>Chordata</taxon>
        <taxon>Craniata</taxon>
        <taxon>Vertebrata</taxon>
        <taxon>Euteleostomi</taxon>
        <taxon>Mammalia</taxon>
        <taxon>Eutheria</taxon>
        <taxon>Euarchontoglires</taxon>
        <taxon>Glires</taxon>
        <taxon>Rodentia</taxon>
        <taxon>Myomorpha</taxon>
        <taxon>Muroidea</taxon>
        <taxon>Muridae</taxon>
        <taxon>Murinae</taxon>
        <taxon>Rattus</taxon>
    </lineage>
</organism>